<feature type="compositionally biased region" description="Basic residues" evidence="1">
    <location>
        <begin position="107"/>
        <end position="118"/>
    </location>
</feature>
<organism evidence="2 3">
    <name type="scientific">Paspalum notatum var. saurae</name>
    <dbReference type="NCBI Taxonomy" id="547442"/>
    <lineage>
        <taxon>Eukaryota</taxon>
        <taxon>Viridiplantae</taxon>
        <taxon>Streptophyta</taxon>
        <taxon>Embryophyta</taxon>
        <taxon>Tracheophyta</taxon>
        <taxon>Spermatophyta</taxon>
        <taxon>Magnoliopsida</taxon>
        <taxon>Liliopsida</taxon>
        <taxon>Poales</taxon>
        <taxon>Poaceae</taxon>
        <taxon>PACMAD clade</taxon>
        <taxon>Panicoideae</taxon>
        <taxon>Andropogonodae</taxon>
        <taxon>Paspaleae</taxon>
        <taxon>Paspalinae</taxon>
        <taxon>Paspalum</taxon>
    </lineage>
</organism>
<feature type="region of interest" description="Disordered" evidence="1">
    <location>
        <begin position="43"/>
        <end position="73"/>
    </location>
</feature>
<dbReference type="AlphaFoldDB" id="A0AAQ3PMF2"/>
<sequence length="176" mass="18529">MAVAVHQEANNTAHPLHRHGTATEPPEGARSVASIVLDSNESSFMASSARQDCSDSVSSASEASAAPALDDAADDAIVRGIRSNRLLFDPGASAMSSILEEKSAARAPKRWMRRRRASGRPARQSGHMPCRRPSRVPAPPHAAPPAVPRTRAAACRAGGLVVVGRRPLQWPAPPSP</sequence>
<reference evidence="2 3" key="1">
    <citation type="submission" date="2024-02" db="EMBL/GenBank/DDBJ databases">
        <title>High-quality chromosome-scale genome assembly of Pensacola bahiagrass (Paspalum notatum Flugge var. saurae).</title>
        <authorList>
            <person name="Vega J.M."/>
            <person name="Podio M."/>
            <person name="Orjuela J."/>
            <person name="Siena L.A."/>
            <person name="Pessino S.C."/>
            <person name="Combes M.C."/>
            <person name="Mariac C."/>
            <person name="Albertini E."/>
            <person name="Pupilli F."/>
            <person name="Ortiz J.P.A."/>
            <person name="Leblanc O."/>
        </authorList>
    </citation>
    <scope>NUCLEOTIDE SEQUENCE [LARGE SCALE GENOMIC DNA]</scope>
    <source>
        <strain evidence="2">R1</strain>
        <tissue evidence="2">Leaf</tissue>
    </source>
</reference>
<feature type="compositionally biased region" description="Pro residues" evidence="1">
    <location>
        <begin position="136"/>
        <end position="147"/>
    </location>
</feature>
<evidence type="ECO:0000313" key="2">
    <source>
        <dbReference type="EMBL" id="WVZ49069.1"/>
    </source>
</evidence>
<evidence type="ECO:0000256" key="1">
    <source>
        <dbReference type="SAM" id="MobiDB-lite"/>
    </source>
</evidence>
<keyword evidence="3" id="KW-1185">Reference proteome</keyword>
<dbReference type="EMBL" id="CP144745">
    <property type="protein sequence ID" value="WVZ49069.1"/>
    <property type="molecule type" value="Genomic_DNA"/>
</dbReference>
<evidence type="ECO:0000313" key="3">
    <source>
        <dbReference type="Proteomes" id="UP001341281"/>
    </source>
</evidence>
<gene>
    <name evidence="2" type="ORF">U9M48_000450</name>
</gene>
<name>A0AAQ3PMF2_PASNO</name>
<proteinExistence type="predicted"/>
<dbReference type="Proteomes" id="UP001341281">
    <property type="component" value="Chromosome 01"/>
</dbReference>
<accession>A0AAQ3PMF2</accession>
<feature type="region of interest" description="Disordered" evidence="1">
    <location>
        <begin position="105"/>
        <end position="151"/>
    </location>
</feature>
<feature type="region of interest" description="Disordered" evidence="1">
    <location>
        <begin position="1"/>
        <end position="30"/>
    </location>
</feature>
<feature type="compositionally biased region" description="Low complexity" evidence="1">
    <location>
        <begin position="54"/>
        <end position="70"/>
    </location>
</feature>
<protein>
    <submittedName>
        <fullName evidence="2">Uncharacterized protein</fullName>
    </submittedName>
</protein>